<dbReference type="STRING" id="1120976.SAMN03080606_00921"/>
<dbReference type="NCBIfam" id="TIGR00205">
    <property type="entry name" value="fliE"/>
    <property type="match status" value="1"/>
</dbReference>
<dbReference type="HAMAP" id="MF_00724">
    <property type="entry name" value="FliE"/>
    <property type="match status" value="1"/>
</dbReference>
<dbReference type="RefSeq" id="WP_091540499.1">
    <property type="nucleotide sequence ID" value="NZ_FMUS01000004.1"/>
</dbReference>
<proteinExistence type="inferred from homology"/>
<evidence type="ECO:0000256" key="4">
    <source>
        <dbReference type="HAMAP-Rule" id="MF_00724"/>
    </source>
</evidence>
<gene>
    <name evidence="4" type="primary">fliE</name>
    <name evidence="6" type="ORF">SAMN03080606_00921</name>
</gene>
<dbReference type="GO" id="GO:0009425">
    <property type="term" value="C:bacterial-type flagellum basal body"/>
    <property type="evidence" value="ECO:0007669"/>
    <property type="project" value="UniProtKB-SubCell"/>
</dbReference>
<comment type="subcellular location">
    <subcellularLocation>
        <location evidence="1 4">Bacterial flagellum basal body</location>
    </subcellularLocation>
</comment>
<dbReference type="OrthoDB" id="9812413at2"/>
<evidence type="ECO:0000256" key="1">
    <source>
        <dbReference type="ARBA" id="ARBA00004117"/>
    </source>
</evidence>
<dbReference type="EMBL" id="FMUS01000004">
    <property type="protein sequence ID" value="SCY14474.1"/>
    <property type="molecule type" value="Genomic_DNA"/>
</dbReference>
<keyword evidence="3 4" id="KW-0975">Bacterial flagellum</keyword>
<dbReference type="PANTHER" id="PTHR34653">
    <property type="match status" value="1"/>
</dbReference>
<keyword evidence="6" id="KW-0966">Cell projection</keyword>
<dbReference type="GO" id="GO:0005198">
    <property type="term" value="F:structural molecule activity"/>
    <property type="evidence" value="ECO:0007669"/>
    <property type="project" value="UniProtKB-UniRule"/>
</dbReference>
<protein>
    <recommendedName>
        <fullName evidence="4 5">Flagellar hook-basal body complex protein FliE</fullName>
    </recommendedName>
</protein>
<dbReference type="PRINTS" id="PR01006">
    <property type="entry name" value="FLGHOOKFLIE"/>
</dbReference>
<organism evidence="6 7">
    <name type="scientific">Alkaliphilus peptidifermentans DSM 18978</name>
    <dbReference type="NCBI Taxonomy" id="1120976"/>
    <lineage>
        <taxon>Bacteria</taxon>
        <taxon>Bacillati</taxon>
        <taxon>Bacillota</taxon>
        <taxon>Clostridia</taxon>
        <taxon>Peptostreptococcales</taxon>
        <taxon>Natronincolaceae</taxon>
        <taxon>Alkaliphilus</taxon>
    </lineage>
</organism>
<evidence type="ECO:0000313" key="7">
    <source>
        <dbReference type="Proteomes" id="UP000198636"/>
    </source>
</evidence>
<comment type="similarity">
    <text evidence="2 4">Belongs to the FliE family.</text>
</comment>
<dbReference type="GO" id="GO:0003774">
    <property type="term" value="F:cytoskeletal motor activity"/>
    <property type="evidence" value="ECO:0007669"/>
    <property type="project" value="InterPro"/>
</dbReference>
<dbReference type="PANTHER" id="PTHR34653:SF1">
    <property type="entry name" value="FLAGELLAR HOOK-BASAL BODY COMPLEX PROTEIN FLIE"/>
    <property type="match status" value="1"/>
</dbReference>
<evidence type="ECO:0000256" key="2">
    <source>
        <dbReference type="ARBA" id="ARBA00009272"/>
    </source>
</evidence>
<keyword evidence="6" id="KW-0282">Flagellum</keyword>
<sequence>MNIQQINQLKNTSLGLLEAKDQNNGTSFSTLFMEAVKNTDQLVKKSDEYSVKIASGDIENIHEATIAAQKADISFQLVMQIRNKVLDAYREITRMQI</sequence>
<reference evidence="6 7" key="1">
    <citation type="submission" date="2016-10" db="EMBL/GenBank/DDBJ databases">
        <authorList>
            <person name="de Groot N.N."/>
        </authorList>
    </citation>
    <scope>NUCLEOTIDE SEQUENCE [LARGE SCALE GENOMIC DNA]</scope>
    <source>
        <strain evidence="6 7">DSM 18978</strain>
    </source>
</reference>
<evidence type="ECO:0000313" key="6">
    <source>
        <dbReference type="EMBL" id="SCY14474.1"/>
    </source>
</evidence>
<dbReference type="InterPro" id="IPR001624">
    <property type="entry name" value="FliE"/>
</dbReference>
<dbReference type="GO" id="GO:0071973">
    <property type="term" value="P:bacterial-type flagellum-dependent cell motility"/>
    <property type="evidence" value="ECO:0007669"/>
    <property type="project" value="InterPro"/>
</dbReference>
<dbReference type="Pfam" id="PF02049">
    <property type="entry name" value="FliE"/>
    <property type="match status" value="1"/>
</dbReference>
<evidence type="ECO:0000256" key="3">
    <source>
        <dbReference type="ARBA" id="ARBA00023143"/>
    </source>
</evidence>
<name>A0A1G5DIR1_9FIRM</name>
<evidence type="ECO:0000256" key="5">
    <source>
        <dbReference type="NCBIfam" id="TIGR00205"/>
    </source>
</evidence>
<accession>A0A1G5DIR1</accession>
<dbReference type="Proteomes" id="UP000198636">
    <property type="component" value="Unassembled WGS sequence"/>
</dbReference>
<dbReference type="AlphaFoldDB" id="A0A1G5DIR1"/>
<keyword evidence="6" id="KW-0969">Cilium</keyword>
<keyword evidence="7" id="KW-1185">Reference proteome</keyword>